<dbReference type="FunFam" id="1.10.287.950:FF:000001">
    <property type="entry name" value="Methyl-accepting chemotaxis sensory transducer"/>
    <property type="match status" value="1"/>
</dbReference>
<dbReference type="Pfam" id="PF00672">
    <property type="entry name" value="HAMP"/>
    <property type="match status" value="1"/>
</dbReference>
<dbReference type="CDD" id="cd11386">
    <property type="entry name" value="MCP_signal"/>
    <property type="match status" value="1"/>
</dbReference>
<accession>A0A6I3KK82</accession>
<dbReference type="SUPFAM" id="SSF58104">
    <property type="entry name" value="Methyl-accepting chemotaxis protein (MCP) signaling domain"/>
    <property type="match status" value="1"/>
</dbReference>
<dbReference type="Gene3D" id="6.10.340.10">
    <property type="match status" value="1"/>
</dbReference>
<evidence type="ECO:0000256" key="7">
    <source>
        <dbReference type="SAM" id="Phobius"/>
    </source>
</evidence>
<dbReference type="GO" id="GO:0004888">
    <property type="term" value="F:transmembrane signaling receptor activity"/>
    <property type="evidence" value="ECO:0007669"/>
    <property type="project" value="TreeGrafter"/>
</dbReference>
<feature type="domain" description="HAMP" evidence="9">
    <location>
        <begin position="283"/>
        <end position="329"/>
    </location>
</feature>
<reference evidence="10 11" key="1">
    <citation type="submission" date="2019-11" db="EMBL/GenBank/DDBJ databases">
        <title>Identification of a novel strain.</title>
        <authorList>
            <person name="Xu Q."/>
            <person name="Wang G."/>
        </authorList>
    </citation>
    <scope>NUCLEOTIDE SEQUENCE [LARGE SCALE GENOMIC DNA]</scope>
    <source>
        <strain evidence="11">xq</strain>
    </source>
</reference>
<dbReference type="AlphaFoldDB" id="A0A6I3KK82"/>
<organism evidence="10 11">
    <name type="scientific">Hyphomicrobium album</name>
    <dbReference type="NCBI Taxonomy" id="2665159"/>
    <lineage>
        <taxon>Bacteria</taxon>
        <taxon>Pseudomonadati</taxon>
        <taxon>Pseudomonadota</taxon>
        <taxon>Alphaproteobacteria</taxon>
        <taxon>Hyphomicrobiales</taxon>
        <taxon>Hyphomicrobiaceae</taxon>
        <taxon>Hyphomicrobium</taxon>
    </lineage>
</organism>
<dbReference type="GO" id="GO:0005886">
    <property type="term" value="C:plasma membrane"/>
    <property type="evidence" value="ECO:0007669"/>
    <property type="project" value="TreeGrafter"/>
</dbReference>
<evidence type="ECO:0000256" key="5">
    <source>
        <dbReference type="SAM" id="Coils"/>
    </source>
</evidence>
<evidence type="ECO:0000259" key="9">
    <source>
        <dbReference type="PROSITE" id="PS50885"/>
    </source>
</evidence>
<evidence type="ECO:0000313" key="10">
    <source>
        <dbReference type="EMBL" id="MTD94768.1"/>
    </source>
</evidence>
<evidence type="ECO:0000256" key="1">
    <source>
        <dbReference type="ARBA" id="ARBA00004370"/>
    </source>
</evidence>
<evidence type="ECO:0000313" key="11">
    <source>
        <dbReference type="Proteomes" id="UP000440694"/>
    </source>
</evidence>
<feature type="transmembrane region" description="Helical" evidence="7">
    <location>
        <begin position="12"/>
        <end position="35"/>
    </location>
</feature>
<keyword evidence="2" id="KW-0145">Chemotaxis</keyword>
<dbReference type="InterPro" id="IPR004089">
    <property type="entry name" value="MCPsignal_dom"/>
</dbReference>
<dbReference type="InterPro" id="IPR051310">
    <property type="entry name" value="MCP_chemotaxis"/>
</dbReference>
<gene>
    <name evidence="10" type="ORF">GIW81_10545</name>
</gene>
<feature type="domain" description="HAMP" evidence="9">
    <location>
        <begin position="196"/>
        <end position="249"/>
    </location>
</feature>
<feature type="region of interest" description="Disordered" evidence="6">
    <location>
        <begin position="589"/>
        <end position="610"/>
    </location>
</feature>
<evidence type="ECO:0000256" key="6">
    <source>
        <dbReference type="SAM" id="MobiDB-lite"/>
    </source>
</evidence>
<dbReference type="SUPFAM" id="SSF158472">
    <property type="entry name" value="HAMP domain-like"/>
    <property type="match status" value="1"/>
</dbReference>
<keyword evidence="7" id="KW-0812">Transmembrane</keyword>
<dbReference type="Pfam" id="PF00015">
    <property type="entry name" value="MCPsignal"/>
    <property type="match status" value="1"/>
</dbReference>
<dbReference type="Gene3D" id="1.10.287.950">
    <property type="entry name" value="Methyl-accepting chemotaxis protein"/>
    <property type="match status" value="1"/>
</dbReference>
<comment type="caution">
    <text evidence="10">The sequence shown here is derived from an EMBL/GenBank/DDBJ whole genome shotgun (WGS) entry which is preliminary data.</text>
</comment>
<keyword evidence="7" id="KW-1133">Transmembrane helix</keyword>
<sequence length="631" mass="67351">MVLANLKVSRKLALGLACVLVVFAITGTAFFFTLLSIDRANSGVASAVSLDKDVVRAVSAVYDEQQARSDKAGDAAVQAAAQRFADQMSAARRIIEANPEHAAVAVDLEAMQTTATAWRRQAASQDAEPTSDPARATAAFEAFRASAKSAQEKVDTWVNKVRDERDAALSFARTTQLVGSLLAIGVALLSGWWMSRLIALPLGQITTAMNSLAAGNHAIDVPALNRTDEIGLMAQAVQTFKQAAIEKHRLEQEAEAGRVAAEEQRRKQEAESQFYVEAHNTFMRDFSAALERLSKGDLTYRLNTAFTEDYEKIRHDFNTTAASLQEALLTIASSTQAIRFATSEISTAADDQSRRTAQQAASLEQTAAALDEITATVKKTADGAGHAREVVASAKSDAEKSDEVVRQAIGAMGDIERSSQQISHIIGVIDEIAFQTNLLALNAGVEAARAGEAGRGFAVVASEVRALAQRSAEAAKEIKGLISASTKQVEQGVDLVAQMGKALGRIMVEVTEINTVVSEIAAGAKEQSVGLQEINTGVSQMDQATQQNAAVVEETTAASHGLAREIEKLLELVGRFETGQDLAAELTRREARTTATQGKTRPALKTVSTRGAPAAVRKLEAIANEQGWEEF</sequence>
<feature type="coiled-coil region" evidence="5">
    <location>
        <begin position="233"/>
        <end position="271"/>
    </location>
</feature>
<evidence type="ECO:0000256" key="3">
    <source>
        <dbReference type="ARBA" id="ARBA00029447"/>
    </source>
</evidence>
<dbReference type="InterPro" id="IPR003660">
    <property type="entry name" value="HAMP_dom"/>
</dbReference>
<comment type="similarity">
    <text evidence="3">Belongs to the methyl-accepting chemotaxis (MCP) protein family.</text>
</comment>
<keyword evidence="11" id="KW-1185">Reference proteome</keyword>
<proteinExistence type="inferred from homology"/>
<dbReference type="SMART" id="SM00283">
    <property type="entry name" value="MA"/>
    <property type="match status" value="1"/>
</dbReference>
<name>A0A6I3KK82_9HYPH</name>
<dbReference type="GO" id="GO:0006935">
    <property type="term" value="P:chemotaxis"/>
    <property type="evidence" value="ECO:0007669"/>
    <property type="project" value="UniProtKB-KW"/>
</dbReference>
<dbReference type="Proteomes" id="UP000440694">
    <property type="component" value="Unassembled WGS sequence"/>
</dbReference>
<evidence type="ECO:0000259" key="8">
    <source>
        <dbReference type="PROSITE" id="PS50111"/>
    </source>
</evidence>
<dbReference type="RefSeq" id="WP_154739146.1">
    <property type="nucleotide sequence ID" value="NZ_WMBQ01000001.1"/>
</dbReference>
<dbReference type="SMART" id="SM00304">
    <property type="entry name" value="HAMP"/>
    <property type="match status" value="2"/>
</dbReference>
<dbReference type="PANTHER" id="PTHR43531:SF11">
    <property type="entry name" value="METHYL-ACCEPTING CHEMOTAXIS PROTEIN 3"/>
    <property type="match status" value="1"/>
</dbReference>
<dbReference type="PANTHER" id="PTHR43531">
    <property type="entry name" value="PROTEIN ICFG"/>
    <property type="match status" value="1"/>
</dbReference>
<feature type="domain" description="Methyl-accepting transducer" evidence="8">
    <location>
        <begin position="334"/>
        <end position="563"/>
    </location>
</feature>
<dbReference type="EMBL" id="WMBQ01000001">
    <property type="protein sequence ID" value="MTD94768.1"/>
    <property type="molecule type" value="Genomic_DNA"/>
</dbReference>
<evidence type="ECO:0000256" key="2">
    <source>
        <dbReference type="ARBA" id="ARBA00022500"/>
    </source>
</evidence>
<keyword evidence="7" id="KW-0472">Membrane</keyword>
<keyword evidence="5" id="KW-0175">Coiled coil</keyword>
<dbReference type="PROSITE" id="PS50885">
    <property type="entry name" value="HAMP"/>
    <property type="match status" value="2"/>
</dbReference>
<dbReference type="GO" id="GO:0007165">
    <property type="term" value="P:signal transduction"/>
    <property type="evidence" value="ECO:0007669"/>
    <property type="project" value="UniProtKB-KW"/>
</dbReference>
<protein>
    <submittedName>
        <fullName evidence="10">HAMP domain-containing protein</fullName>
    </submittedName>
</protein>
<comment type="subcellular location">
    <subcellularLocation>
        <location evidence="1">Membrane</location>
    </subcellularLocation>
</comment>
<keyword evidence="4" id="KW-0807">Transducer</keyword>
<evidence type="ECO:0000256" key="4">
    <source>
        <dbReference type="PROSITE-ProRule" id="PRU00284"/>
    </source>
</evidence>
<dbReference type="PROSITE" id="PS50111">
    <property type="entry name" value="CHEMOTAXIS_TRANSDUC_2"/>
    <property type="match status" value="1"/>
</dbReference>